<comment type="catalytic activity">
    <reaction evidence="7">
        <text>L-seryl-[protein] + ATP = O-phospho-L-seryl-[protein] + ADP + H(+)</text>
        <dbReference type="Rhea" id="RHEA:17989"/>
        <dbReference type="Rhea" id="RHEA-COMP:9863"/>
        <dbReference type="Rhea" id="RHEA-COMP:11604"/>
        <dbReference type="ChEBI" id="CHEBI:15378"/>
        <dbReference type="ChEBI" id="CHEBI:29999"/>
        <dbReference type="ChEBI" id="CHEBI:30616"/>
        <dbReference type="ChEBI" id="CHEBI:83421"/>
        <dbReference type="ChEBI" id="CHEBI:456216"/>
        <dbReference type="EC" id="2.7.11.1"/>
    </reaction>
</comment>
<evidence type="ECO:0000256" key="1">
    <source>
        <dbReference type="ARBA" id="ARBA00012513"/>
    </source>
</evidence>
<dbReference type="InterPro" id="IPR000719">
    <property type="entry name" value="Prot_kinase_dom"/>
</dbReference>
<dbReference type="Gene3D" id="1.10.510.10">
    <property type="entry name" value="Transferase(Phosphotransferase) domain 1"/>
    <property type="match status" value="1"/>
</dbReference>
<dbReference type="STRING" id="1890364.A0A2P6MTS0"/>
<dbReference type="SUPFAM" id="SSF49879">
    <property type="entry name" value="SMAD/FHA domain"/>
    <property type="match status" value="1"/>
</dbReference>
<evidence type="ECO:0000256" key="2">
    <source>
        <dbReference type="ARBA" id="ARBA00022527"/>
    </source>
</evidence>
<dbReference type="EC" id="2.7.11.1" evidence="1"/>
<keyword evidence="14" id="KW-1185">Reference proteome</keyword>
<dbReference type="EMBL" id="MDYQ01000419">
    <property type="protein sequence ID" value="PRP75093.1"/>
    <property type="molecule type" value="Genomic_DNA"/>
</dbReference>
<dbReference type="PROSITE" id="PS50011">
    <property type="entry name" value="PROTEIN_KINASE_DOM"/>
    <property type="match status" value="1"/>
</dbReference>
<feature type="chain" id="PRO_5015149830" description="non-specific serine/threonine protein kinase" evidence="10">
    <location>
        <begin position="21"/>
        <end position="1148"/>
    </location>
</feature>
<dbReference type="FunFam" id="3.30.200.20:FF:000042">
    <property type="entry name" value="Aurora kinase A"/>
    <property type="match status" value="1"/>
</dbReference>
<feature type="compositionally biased region" description="Polar residues" evidence="9">
    <location>
        <begin position="1091"/>
        <end position="1113"/>
    </location>
</feature>
<comment type="caution">
    <text evidence="13">The sequence shown here is derived from an EMBL/GenBank/DDBJ whole genome shotgun (WGS) entry which is preliminary data.</text>
</comment>
<keyword evidence="4 13" id="KW-0418">Kinase</keyword>
<evidence type="ECO:0000313" key="14">
    <source>
        <dbReference type="Proteomes" id="UP000241769"/>
    </source>
</evidence>
<name>A0A2P6MTS0_9EUKA</name>
<feature type="domain" description="FHA" evidence="11">
    <location>
        <begin position="726"/>
        <end position="774"/>
    </location>
</feature>
<protein>
    <recommendedName>
        <fullName evidence="1">non-specific serine/threonine protein kinase</fullName>
        <ecNumber evidence="1">2.7.11.1</ecNumber>
    </recommendedName>
</protein>
<dbReference type="SUPFAM" id="SSF56112">
    <property type="entry name" value="Protein kinase-like (PK-like)"/>
    <property type="match status" value="1"/>
</dbReference>
<dbReference type="PROSITE" id="PS50006">
    <property type="entry name" value="FHA_DOMAIN"/>
    <property type="match status" value="1"/>
</dbReference>
<dbReference type="Proteomes" id="UP000241769">
    <property type="component" value="Unassembled WGS sequence"/>
</dbReference>
<dbReference type="SMART" id="SM00220">
    <property type="entry name" value="S_TKc"/>
    <property type="match status" value="1"/>
</dbReference>
<dbReference type="InterPro" id="IPR000253">
    <property type="entry name" value="FHA_dom"/>
</dbReference>
<feature type="region of interest" description="Disordered" evidence="9">
    <location>
        <begin position="1091"/>
        <end position="1148"/>
    </location>
</feature>
<dbReference type="GO" id="GO:0004674">
    <property type="term" value="F:protein serine/threonine kinase activity"/>
    <property type="evidence" value="ECO:0007669"/>
    <property type="project" value="UniProtKB-KW"/>
</dbReference>
<feature type="binding site" evidence="8">
    <location>
        <position position="854"/>
    </location>
    <ligand>
        <name>ATP</name>
        <dbReference type="ChEBI" id="CHEBI:30616"/>
    </ligand>
</feature>
<evidence type="ECO:0000259" key="11">
    <source>
        <dbReference type="PROSITE" id="PS50006"/>
    </source>
</evidence>
<keyword evidence="5 8" id="KW-0067">ATP-binding</keyword>
<reference evidence="13 14" key="1">
    <citation type="journal article" date="2018" name="Genome Biol. Evol.">
        <title>Multiple Roots of Fruiting Body Formation in Amoebozoa.</title>
        <authorList>
            <person name="Hillmann F."/>
            <person name="Forbes G."/>
            <person name="Novohradska S."/>
            <person name="Ferling I."/>
            <person name="Riege K."/>
            <person name="Groth M."/>
            <person name="Westermann M."/>
            <person name="Marz M."/>
            <person name="Spaller T."/>
            <person name="Winckler T."/>
            <person name="Schaap P."/>
            <person name="Glockner G."/>
        </authorList>
    </citation>
    <scope>NUCLEOTIDE SEQUENCE [LARGE SCALE GENOMIC DNA]</scope>
    <source>
        <strain evidence="13 14">Jena</strain>
    </source>
</reference>
<evidence type="ECO:0000313" key="13">
    <source>
        <dbReference type="EMBL" id="PRP75093.1"/>
    </source>
</evidence>
<evidence type="ECO:0000256" key="10">
    <source>
        <dbReference type="SAM" id="SignalP"/>
    </source>
</evidence>
<dbReference type="InterPro" id="IPR017441">
    <property type="entry name" value="Protein_kinase_ATP_BS"/>
</dbReference>
<dbReference type="PROSITE" id="PS00108">
    <property type="entry name" value="PROTEIN_KINASE_ST"/>
    <property type="match status" value="1"/>
</dbReference>
<dbReference type="GO" id="GO:0005524">
    <property type="term" value="F:ATP binding"/>
    <property type="evidence" value="ECO:0007669"/>
    <property type="project" value="UniProtKB-UniRule"/>
</dbReference>
<organism evidence="13 14">
    <name type="scientific">Planoprotostelium fungivorum</name>
    <dbReference type="NCBI Taxonomy" id="1890364"/>
    <lineage>
        <taxon>Eukaryota</taxon>
        <taxon>Amoebozoa</taxon>
        <taxon>Evosea</taxon>
        <taxon>Variosea</taxon>
        <taxon>Cavosteliida</taxon>
        <taxon>Cavosteliaceae</taxon>
        <taxon>Planoprotostelium</taxon>
    </lineage>
</organism>
<feature type="signal peptide" evidence="10">
    <location>
        <begin position="1"/>
        <end position="20"/>
    </location>
</feature>
<sequence length="1148" mass="127714">MTKTSSVLFLLLHLWTLVQSGCGPCETFHWAGNFTNSHTDKAFPLIFRITQTAFDGSIRMVSGRDEQTLTVCKDEQCSSLSSDVLTIPFRNTFVDIDIDYNNQYSLILLEESVRSPMGQAVCEAGDSYLYFRDLSFVCLKATDEQTQDHRKYVKVMKIGAATDALGSPLPEAFAEVTSSSNPDNRSIAMTFDTQRQQIASITLLSIPKGYAGKYFFAGAAHAEGLGWAVLLETNTIYFTHCNGSSRSTCVFSESMRIDVKSIEGRLFTEEPLSMTWSSGLPVFSVALQGKGLMSIRCHDVFCNKVTQKMILGNMDLIAGCVTNDTTGYPFYSLLDRRGSLHVVRCSDSGCHNMVKNKIGRVDMKQGSTAHLKTTSQWGVVQVAVITTRYVEEQIHPGVMSIYDSTDVYTYNSCGLSVDEPSAPIVVDVTETSQSIYLHGSGLCQTSDYYCTVNDMIISRLEFGRDGFFCEIPTYLASGFYHLSFSPGFVSSAARIYVESVILPTDDRVSTTSSSALSSTSALSTSSIESSMTSTSETTSTSVESSITSSSITSTIEITSTSSDAPVTSTYSTIAITKPIETGHHGSDGPDRKKIEKIATIVLYVLILALVTYVLCMKIRSESFVCVWGLFHTCRKVSSSGVTLNVLKICDAAANSKKKVPSSTTFVSLLTPQWFPHMSSTDCSEPTQEYHHEPKSRPVKVNERLSWGIFTSDRSKFNHEELKESTVLIGRQKKCHIVLDDIKVSGFHLKITRESDITFAEDTSTNGTFVNDTKMQHKCPVPLCDGDVISIAAKRSSPECVVSYTYRELKKRDELTDSMTELRQVYDVRDIIGTGNFSSVRCGIHRTTGKKVAIKSINKARSLMLRLDAKQLQREIDILAKIRHENIVRIYQVFQTDKYIHIILEHAGGGDLFEHILREGNYNEIEARNLFEQMLKAVHYLHEKGVSHRDLKPENILLSDDRCNQIKLTDFGLARIVGDSETMKTTCGTPQYIAPEVIQLSPEGSAGYSKQVDMWSLGGILYVMLCGAPAFEEGKSTPLYDQICKGLLTFPTDQWMDVSDEAQDLIRKLLTVDPLKRITSEEALRHPWFQLSSSSQGEDNYTPFSQDSEGQPKTLTGVKRNMVEKMKRRGKRQRGDDDDDDEDTIFSIE</sequence>
<dbReference type="Gene3D" id="2.60.200.20">
    <property type="match status" value="1"/>
</dbReference>
<proteinExistence type="predicted"/>
<keyword evidence="4 13" id="KW-0808">Transferase</keyword>
<dbReference type="InterPro" id="IPR008271">
    <property type="entry name" value="Ser/Thr_kinase_AS"/>
</dbReference>
<dbReference type="Pfam" id="PF00498">
    <property type="entry name" value="FHA"/>
    <property type="match status" value="1"/>
</dbReference>
<dbReference type="Pfam" id="PF00069">
    <property type="entry name" value="Pkinase"/>
    <property type="match status" value="1"/>
</dbReference>
<evidence type="ECO:0000256" key="6">
    <source>
        <dbReference type="ARBA" id="ARBA00047899"/>
    </source>
</evidence>
<dbReference type="InterPro" id="IPR008984">
    <property type="entry name" value="SMAD_FHA_dom_sf"/>
</dbReference>
<dbReference type="CDD" id="cd05117">
    <property type="entry name" value="STKc_CAMK"/>
    <property type="match status" value="1"/>
</dbReference>
<evidence type="ECO:0000256" key="7">
    <source>
        <dbReference type="ARBA" id="ARBA00048679"/>
    </source>
</evidence>
<dbReference type="FunFam" id="1.10.510.10:FF:000571">
    <property type="entry name" value="Maternal embryonic leucine zipper kinase"/>
    <property type="match status" value="1"/>
</dbReference>
<evidence type="ECO:0000256" key="4">
    <source>
        <dbReference type="ARBA" id="ARBA00022777"/>
    </source>
</evidence>
<evidence type="ECO:0000256" key="3">
    <source>
        <dbReference type="ARBA" id="ARBA00022741"/>
    </source>
</evidence>
<evidence type="ECO:0000256" key="5">
    <source>
        <dbReference type="ARBA" id="ARBA00022840"/>
    </source>
</evidence>
<dbReference type="PANTHER" id="PTHR24347">
    <property type="entry name" value="SERINE/THREONINE-PROTEIN KINASE"/>
    <property type="match status" value="1"/>
</dbReference>
<evidence type="ECO:0000256" key="8">
    <source>
        <dbReference type="PROSITE-ProRule" id="PRU10141"/>
    </source>
</evidence>
<gene>
    <name evidence="13" type="ORF">PROFUN_03929</name>
</gene>
<keyword evidence="3 8" id="KW-0547">Nucleotide-binding</keyword>
<dbReference type="InterPro" id="IPR011009">
    <property type="entry name" value="Kinase-like_dom_sf"/>
</dbReference>
<dbReference type="SMART" id="SM00240">
    <property type="entry name" value="FHA"/>
    <property type="match status" value="1"/>
</dbReference>
<keyword evidence="10" id="KW-0732">Signal</keyword>
<dbReference type="AlphaFoldDB" id="A0A2P6MTS0"/>
<evidence type="ECO:0000256" key="9">
    <source>
        <dbReference type="SAM" id="MobiDB-lite"/>
    </source>
</evidence>
<comment type="catalytic activity">
    <reaction evidence="6">
        <text>L-threonyl-[protein] + ATP = O-phospho-L-threonyl-[protein] + ADP + H(+)</text>
        <dbReference type="Rhea" id="RHEA:46608"/>
        <dbReference type="Rhea" id="RHEA-COMP:11060"/>
        <dbReference type="Rhea" id="RHEA-COMP:11605"/>
        <dbReference type="ChEBI" id="CHEBI:15378"/>
        <dbReference type="ChEBI" id="CHEBI:30013"/>
        <dbReference type="ChEBI" id="CHEBI:30616"/>
        <dbReference type="ChEBI" id="CHEBI:61977"/>
        <dbReference type="ChEBI" id="CHEBI:456216"/>
        <dbReference type="EC" id="2.7.11.1"/>
    </reaction>
</comment>
<accession>A0A2P6MTS0</accession>
<dbReference type="InParanoid" id="A0A2P6MTS0"/>
<feature type="domain" description="Protein kinase" evidence="12">
    <location>
        <begin position="825"/>
        <end position="1088"/>
    </location>
</feature>
<keyword evidence="2" id="KW-0723">Serine/threonine-protein kinase</keyword>
<dbReference type="PROSITE" id="PS00107">
    <property type="entry name" value="PROTEIN_KINASE_ATP"/>
    <property type="match status" value="1"/>
</dbReference>
<feature type="compositionally biased region" description="Acidic residues" evidence="9">
    <location>
        <begin position="1135"/>
        <end position="1148"/>
    </location>
</feature>
<evidence type="ECO:0000259" key="12">
    <source>
        <dbReference type="PROSITE" id="PS50011"/>
    </source>
</evidence>